<organism evidence="2 3">
    <name type="scientific">Dipteronia dyeriana</name>
    <dbReference type="NCBI Taxonomy" id="168575"/>
    <lineage>
        <taxon>Eukaryota</taxon>
        <taxon>Viridiplantae</taxon>
        <taxon>Streptophyta</taxon>
        <taxon>Embryophyta</taxon>
        <taxon>Tracheophyta</taxon>
        <taxon>Spermatophyta</taxon>
        <taxon>Magnoliopsida</taxon>
        <taxon>eudicotyledons</taxon>
        <taxon>Gunneridae</taxon>
        <taxon>Pentapetalae</taxon>
        <taxon>rosids</taxon>
        <taxon>malvids</taxon>
        <taxon>Sapindales</taxon>
        <taxon>Sapindaceae</taxon>
        <taxon>Hippocastanoideae</taxon>
        <taxon>Acereae</taxon>
        <taxon>Dipteronia</taxon>
    </lineage>
</organism>
<dbReference type="AlphaFoldDB" id="A0AAE0CGX1"/>
<dbReference type="Proteomes" id="UP001280121">
    <property type="component" value="Unassembled WGS sequence"/>
</dbReference>
<reference evidence="2" key="1">
    <citation type="journal article" date="2023" name="Plant J.">
        <title>Genome sequences and population genomics provide insights into the demographic history, inbreeding, and mutation load of two 'living fossil' tree species of Dipteronia.</title>
        <authorList>
            <person name="Feng Y."/>
            <person name="Comes H.P."/>
            <person name="Chen J."/>
            <person name="Zhu S."/>
            <person name="Lu R."/>
            <person name="Zhang X."/>
            <person name="Li P."/>
            <person name="Qiu J."/>
            <person name="Olsen K.M."/>
            <person name="Qiu Y."/>
        </authorList>
    </citation>
    <scope>NUCLEOTIDE SEQUENCE</scope>
    <source>
        <strain evidence="2">KIB01</strain>
    </source>
</reference>
<feature type="compositionally biased region" description="Low complexity" evidence="1">
    <location>
        <begin position="36"/>
        <end position="46"/>
    </location>
</feature>
<accession>A0AAE0CGX1</accession>
<evidence type="ECO:0000313" key="3">
    <source>
        <dbReference type="Proteomes" id="UP001280121"/>
    </source>
</evidence>
<keyword evidence="3" id="KW-1185">Reference proteome</keyword>
<proteinExistence type="predicted"/>
<dbReference type="EMBL" id="JANJYI010000004">
    <property type="protein sequence ID" value="KAK2651550.1"/>
    <property type="molecule type" value="Genomic_DNA"/>
</dbReference>
<evidence type="ECO:0000313" key="2">
    <source>
        <dbReference type="EMBL" id="KAK2651550.1"/>
    </source>
</evidence>
<protein>
    <submittedName>
        <fullName evidence="2">Uncharacterized protein</fullName>
    </submittedName>
</protein>
<feature type="region of interest" description="Disordered" evidence="1">
    <location>
        <begin position="27"/>
        <end position="56"/>
    </location>
</feature>
<gene>
    <name evidence="2" type="ORF">Ddye_011406</name>
</gene>
<sequence>MSSENSLAKKAATVFAQDCALMSSEQQWGSLRKKTATTSGSGATSKQTKKLNPKTPRLMLNPDYEIRLEIMNTKKEFIVERGIKLEELSGTPIPDVVRRRKWETYVSRPPPYNGVIVPDNIFEKNNIHFTNGLVAEPMIEWNSTTHAIHHSKLYNELAFWQLFFNRSLKPNKHVTTVAFDLTNALYSML</sequence>
<comment type="caution">
    <text evidence="2">The sequence shown here is derived from an EMBL/GenBank/DDBJ whole genome shotgun (WGS) entry which is preliminary data.</text>
</comment>
<evidence type="ECO:0000256" key="1">
    <source>
        <dbReference type="SAM" id="MobiDB-lite"/>
    </source>
</evidence>
<name>A0AAE0CGX1_9ROSI</name>